<dbReference type="Proteomes" id="UP000283880">
    <property type="component" value="Unassembled WGS sequence"/>
</dbReference>
<dbReference type="AlphaFoldDB" id="A0A413FLJ9"/>
<feature type="transmembrane region" description="Helical" evidence="6">
    <location>
        <begin position="25"/>
        <end position="42"/>
    </location>
</feature>
<evidence type="ECO:0000313" key="7">
    <source>
        <dbReference type="EMBL" id="RGX33166.1"/>
    </source>
</evidence>
<dbReference type="OrthoDB" id="9789111at2"/>
<comment type="caution">
    <text evidence="7">The sequence shown here is derived from an EMBL/GenBank/DDBJ whole genome shotgun (WGS) entry which is preliminary data.</text>
</comment>
<feature type="transmembrane region" description="Helical" evidence="6">
    <location>
        <begin position="143"/>
        <end position="160"/>
    </location>
</feature>
<accession>A0A413FLJ9</accession>
<keyword evidence="5 6" id="KW-0472">Membrane</keyword>
<organism evidence="7 8">
    <name type="scientific">Enterocloster asparagiformis</name>
    <dbReference type="NCBI Taxonomy" id="333367"/>
    <lineage>
        <taxon>Bacteria</taxon>
        <taxon>Bacillati</taxon>
        <taxon>Bacillota</taxon>
        <taxon>Clostridia</taxon>
        <taxon>Lachnospirales</taxon>
        <taxon>Lachnospiraceae</taxon>
        <taxon>Enterocloster</taxon>
    </lineage>
</organism>
<feature type="transmembrane region" description="Helical" evidence="6">
    <location>
        <begin position="63"/>
        <end position="96"/>
    </location>
</feature>
<evidence type="ECO:0000256" key="3">
    <source>
        <dbReference type="ARBA" id="ARBA00022692"/>
    </source>
</evidence>
<keyword evidence="4 6" id="KW-1133">Transmembrane helix</keyword>
<dbReference type="EMBL" id="QSBM01000001">
    <property type="protein sequence ID" value="RGX33166.1"/>
    <property type="molecule type" value="Genomic_DNA"/>
</dbReference>
<reference evidence="7 8" key="1">
    <citation type="submission" date="2018-08" db="EMBL/GenBank/DDBJ databases">
        <title>A genome reference for cultivated species of the human gut microbiota.</title>
        <authorList>
            <person name="Zou Y."/>
            <person name="Xue W."/>
            <person name="Luo G."/>
        </authorList>
    </citation>
    <scope>NUCLEOTIDE SEQUENCE [LARGE SCALE GENOMIC DNA]</scope>
    <source>
        <strain evidence="7 8">AF04-15</strain>
    </source>
</reference>
<keyword evidence="3 6" id="KW-0812">Transmembrane</keyword>
<dbReference type="GO" id="GO:0005886">
    <property type="term" value="C:plasma membrane"/>
    <property type="evidence" value="ECO:0007669"/>
    <property type="project" value="UniProtKB-SubCell"/>
</dbReference>
<feature type="transmembrane region" description="Helical" evidence="6">
    <location>
        <begin position="225"/>
        <end position="244"/>
    </location>
</feature>
<keyword evidence="2" id="KW-1003">Cell membrane</keyword>
<evidence type="ECO:0000313" key="8">
    <source>
        <dbReference type="Proteomes" id="UP000283880"/>
    </source>
</evidence>
<evidence type="ECO:0000256" key="5">
    <source>
        <dbReference type="ARBA" id="ARBA00023136"/>
    </source>
</evidence>
<dbReference type="GO" id="GO:0022857">
    <property type="term" value="F:transmembrane transporter activity"/>
    <property type="evidence" value="ECO:0007669"/>
    <property type="project" value="InterPro"/>
</dbReference>
<evidence type="ECO:0000256" key="4">
    <source>
        <dbReference type="ARBA" id="ARBA00022989"/>
    </source>
</evidence>
<dbReference type="InterPro" id="IPR001851">
    <property type="entry name" value="ABC_transp_permease"/>
</dbReference>
<feature type="transmembrane region" description="Helical" evidence="6">
    <location>
        <begin position="305"/>
        <end position="323"/>
    </location>
</feature>
<feature type="transmembrane region" description="Helical" evidence="6">
    <location>
        <begin position="180"/>
        <end position="204"/>
    </location>
</feature>
<evidence type="ECO:0000256" key="6">
    <source>
        <dbReference type="SAM" id="Phobius"/>
    </source>
</evidence>
<protein>
    <submittedName>
        <fullName evidence="7">ABC transporter permease</fullName>
    </submittedName>
</protein>
<feature type="transmembrane region" description="Helical" evidence="6">
    <location>
        <begin position="102"/>
        <end position="122"/>
    </location>
</feature>
<gene>
    <name evidence="7" type="ORF">DWV29_02890</name>
</gene>
<evidence type="ECO:0000256" key="2">
    <source>
        <dbReference type="ARBA" id="ARBA00022475"/>
    </source>
</evidence>
<proteinExistence type="predicted"/>
<evidence type="ECO:0000256" key="1">
    <source>
        <dbReference type="ARBA" id="ARBA00004651"/>
    </source>
</evidence>
<dbReference type="Pfam" id="PF02653">
    <property type="entry name" value="BPD_transp_2"/>
    <property type="match status" value="1"/>
</dbReference>
<dbReference type="CDD" id="cd06579">
    <property type="entry name" value="TM_PBP1_transp_AraH_like"/>
    <property type="match status" value="1"/>
</dbReference>
<sequence length="351" mass="36883">MRNQFMEKKSTKGGRGISIFKVQELGILMIFLILCLGIQLLTPKFLKPANLINIMRQISNVGIMAVGEAMVIIIAGIDLSVGATLSLSACVAAYLAQMINPWLAVLVALLTGLSIGMINGFLSVKIGIAPFIATLGTQMMARGLAFMVTAGIPIKFSNAASVLGGGRIALPWKLQLPVPILFMLAIYIIGIVVMTQTVFGRNIYAVGDNEKSAKLSGINSDRIKITAYVVSGFLAAVAGILYAGNLTTAEASAGDGIETNVIAAVVIGGVSMAGGEGSVVGILIGAAIMGVIKNAFILLNFPATMQTFTIGLMIVLAVGLDCVNKKRREKKIVLNKAQIKDQKNEQAKDGK</sequence>
<comment type="subcellular location">
    <subcellularLocation>
        <location evidence="1">Cell membrane</location>
        <topology evidence="1">Multi-pass membrane protein</topology>
    </subcellularLocation>
</comment>
<name>A0A413FLJ9_9FIRM</name>
<dbReference type="PANTHER" id="PTHR32196">
    <property type="entry name" value="ABC TRANSPORTER PERMEASE PROTEIN YPHD-RELATED-RELATED"/>
    <property type="match status" value="1"/>
</dbReference>